<evidence type="ECO:0000256" key="7">
    <source>
        <dbReference type="ARBA" id="ARBA00023239"/>
    </source>
</evidence>
<dbReference type="RefSeq" id="WP_158353382.1">
    <property type="nucleotide sequence ID" value="NZ_CP034852.1"/>
</dbReference>
<feature type="active site" description="Proton acceptor" evidence="9">
    <location>
        <position position="49"/>
    </location>
</feature>
<comment type="subunit">
    <text evidence="3 9">Tetramer of two alpha and two beta chains.</text>
</comment>
<dbReference type="InterPro" id="IPR011060">
    <property type="entry name" value="RibuloseP-bd_barrel"/>
</dbReference>
<name>A0A4D6YM19_9GAMM</name>
<reference evidence="11 12" key="1">
    <citation type="submission" date="2018-12" db="EMBL/GenBank/DDBJ databases">
        <authorList>
            <person name="Chong R.A."/>
        </authorList>
    </citation>
    <scope>NUCLEOTIDE SEQUENCE [LARGE SCALE GENOMIC DNA]</scope>
    <source>
        <strain evidence="11 12">Tca</strain>
    </source>
</reference>
<proteinExistence type="inferred from homology"/>
<dbReference type="InterPro" id="IPR013785">
    <property type="entry name" value="Aldolase_TIM"/>
</dbReference>
<dbReference type="FunFam" id="3.20.20.70:FF:000037">
    <property type="entry name" value="Tryptophan synthase alpha chain"/>
    <property type="match status" value="1"/>
</dbReference>
<dbReference type="UniPathway" id="UPA00035">
    <property type="reaction ID" value="UER00044"/>
</dbReference>
<dbReference type="HAMAP" id="MF_00131">
    <property type="entry name" value="Trp_synth_alpha"/>
    <property type="match status" value="1"/>
</dbReference>
<evidence type="ECO:0000313" key="11">
    <source>
        <dbReference type="EMBL" id="QCI26748.1"/>
    </source>
</evidence>
<dbReference type="GO" id="GO:0005829">
    <property type="term" value="C:cytosol"/>
    <property type="evidence" value="ECO:0007669"/>
    <property type="project" value="TreeGrafter"/>
</dbReference>
<dbReference type="PROSITE" id="PS00167">
    <property type="entry name" value="TRP_SYNTHASE_ALPHA"/>
    <property type="match status" value="1"/>
</dbReference>
<keyword evidence="4 9" id="KW-0028">Amino-acid biosynthesis</keyword>
<keyword evidence="12" id="KW-1185">Reference proteome</keyword>
<comment type="pathway">
    <text evidence="2 9">Amino-acid biosynthesis; L-tryptophan biosynthesis; L-tryptophan from chorismate: step 5/5.</text>
</comment>
<accession>A0A4D6YM19</accession>
<dbReference type="InterPro" id="IPR002028">
    <property type="entry name" value="Trp_synthase_suA"/>
</dbReference>
<evidence type="ECO:0000313" key="12">
    <source>
        <dbReference type="Proteomes" id="UP000298782"/>
    </source>
</evidence>
<dbReference type="EC" id="4.2.1.20" evidence="9"/>
<evidence type="ECO:0000256" key="9">
    <source>
        <dbReference type="HAMAP-Rule" id="MF_00131"/>
    </source>
</evidence>
<gene>
    <name evidence="9" type="primary">trpA</name>
    <name evidence="11" type="ORF">D9V80_01060</name>
</gene>
<protein>
    <recommendedName>
        <fullName evidence="9">Tryptophan synthase alpha chain</fullName>
        <ecNumber evidence="9">4.2.1.20</ecNumber>
    </recommendedName>
</protein>
<dbReference type="OrthoDB" id="9804578at2"/>
<dbReference type="Pfam" id="PF00290">
    <property type="entry name" value="Trp_syntA"/>
    <property type="match status" value="1"/>
</dbReference>
<evidence type="ECO:0000256" key="5">
    <source>
        <dbReference type="ARBA" id="ARBA00022822"/>
    </source>
</evidence>
<keyword evidence="5 9" id="KW-0822">Tryptophan biosynthesis</keyword>
<comment type="function">
    <text evidence="1 9">The alpha subunit is responsible for the aldol cleavage of indoleglycerol phosphate to indole and glyceraldehyde 3-phosphate.</text>
</comment>
<organism evidence="11 12">
    <name type="scientific">Buchnera aphidicola</name>
    <name type="common">Thelaxes californica</name>
    <dbReference type="NCBI Taxonomy" id="1315998"/>
    <lineage>
        <taxon>Bacteria</taxon>
        <taxon>Pseudomonadati</taxon>
        <taxon>Pseudomonadota</taxon>
        <taxon>Gammaproteobacteria</taxon>
        <taxon>Enterobacterales</taxon>
        <taxon>Erwiniaceae</taxon>
        <taxon>Buchnera</taxon>
    </lineage>
</organism>
<dbReference type="AlphaFoldDB" id="A0A4D6YM19"/>
<evidence type="ECO:0000256" key="10">
    <source>
        <dbReference type="RuleBase" id="RU003662"/>
    </source>
</evidence>
<dbReference type="PANTHER" id="PTHR43406">
    <property type="entry name" value="TRYPTOPHAN SYNTHASE, ALPHA CHAIN"/>
    <property type="match status" value="1"/>
</dbReference>
<evidence type="ECO:0000256" key="8">
    <source>
        <dbReference type="ARBA" id="ARBA00049047"/>
    </source>
</evidence>
<dbReference type="NCBIfam" id="TIGR00262">
    <property type="entry name" value="trpA"/>
    <property type="match status" value="1"/>
</dbReference>
<dbReference type="GO" id="GO:0004834">
    <property type="term" value="F:tryptophan synthase activity"/>
    <property type="evidence" value="ECO:0007669"/>
    <property type="project" value="UniProtKB-UniRule"/>
</dbReference>
<dbReference type="Proteomes" id="UP000298782">
    <property type="component" value="Chromosome"/>
</dbReference>
<dbReference type="EMBL" id="CP034852">
    <property type="protein sequence ID" value="QCI26748.1"/>
    <property type="molecule type" value="Genomic_DNA"/>
</dbReference>
<evidence type="ECO:0000256" key="2">
    <source>
        <dbReference type="ARBA" id="ARBA00004733"/>
    </source>
</evidence>
<evidence type="ECO:0000256" key="1">
    <source>
        <dbReference type="ARBA" id="ARBA00003365"/>
    </source>
</evidence>
<evidence type="ECO:0000256" key="6">
    <source>
        <dbReference type="ARBA" id="ARBA00023141"/>
    </source>
</evidence>
<comment type="similarity">
    <text evidence="9 10">Belongs to the TrpA family.</text>
</comment>
<dbReference type="InterPro" id="IPR018204">
    <property type="entry name" value="Trp_synthase_alpha_AS"/>
</dbReference>
<comment type="catalytic activity">
    <reaction evidence="8 9">
        <text>(1S,2R)-1-C-(indol-3-yl)glycerol 3-phosphate + L-serine = D-glyceraldehyde 3-phosphate + L-tryptophan + H2O</text>
        <dbReference type="Rhea" id="RHEA:10532"/>
        <dbReference type="ChEBI" id="CHEBI:15377"/>
        <dbReference type="ChEBI" id="CHEBI:33384"/>
        <dbReference type="ChEBI" id="CHEBI:57912"/>
        <dbReference type="ChEBI" id="CHEBI:58866"/>
        <dbReference type="ChEBI" id="CHEBI:59776"/>
        <dbReference type="EC" id="4.2.1.20"/>
    </reaction>
</comment>
<dbReference type="SUPFAM" id="SSF51366">
    <property type="entry name" value="Ribulose-phoshate binding barrel"/>
    <property type="match status" value="1"/>
</dbReference>
<keyword evidence="6 9" id="KW-0057">Aromatic amino acid biosynthesis</keyword>
<keyword evidence="7 9" id="KW-0456">Lyase</keyword>
<feature type="active site" description="Proton acceptor" evidence="9">
    <location>
        <position position="60"/>
    </location>
</feature>
<dbReference type="CDD" id="cd04724">
    <property type="entry name" value="Tryptophan_synthase_alpha"/>
    <property type="match status" value="1"/>
</dbReference>
<dbReference type="Gene3D" id="3.20.20.70">
    <property type="entry name" value="Aldolase class I"/>
    <property type="match status" value="1"/>
</dbReference>
<evidence type="ECO:0000256" key="4">
    <source>
        <dbReference type="ARBA" id="ARBA00022605"/>
    </source>
</evidence>
<reference evidence="11 12" key="2">
    <citation type="submission" date="2019-05" db="EMBL/GenBank/DDBJ databases">
        <title>Genome evolution of the obligate endosymbiont Buchnera aphidicola.</title>
        <authorList>
            <person name="Moran N.A."/>
        </authorList>
    </citation>
    <scope>NUCLEOTIDE SEQUENCE [LARGE SCALE GENOMIC DNA]</scope>
    <source>
        <strain evidence="11 12">Tca</strain>
    </source>
</reference>
<evidence type="ECO:0000256" key="3">
    <source>
        <dbReference type="ARBA" id="ARBA00011270"/>
    </source>
</evidence>
<sequence>MQRYNILFKQLKKKKEGCLVPFIVIGDPCFNTSLDIIDTLIIHGANALELGFPFSDPLADGPTIQKANLRSFSQNININKCFSFIKKIRKKYIDIPIGVLTYANIILGQEINYFFYQCAQSEIDSVLIADVPIEESKKFYYYAKKNGIDIIFVCPPNADDLTIKKICNQSSSFIYLLSRSGVTGTKNKAPIPIQNIVDACQLLTNTPLLQGFGISDVIQIKKALQTGINGVICGSVIIEIIEKNIHNHYVMMKNIKNLICSFKSATLINQ</sequence>
<dbReference type="PANTHER" id="PTHR43406:SF1">
    <property type="entry name" value="TRYPTOPHAN SYNTHASE ALPHA CHAIN, CHLOROPLASTIC"/>
    <property type="match status" value="1"/>
</dbReference>